<evidence type="ECO:0000313" key="2">
    <source>
        <dbReference type="Proteomes" id="UP000053097"/>
    </source>
</evidence>
<organism evidence="1 2">
    <name type="scientific">Ooceraea biroi</name>
    <name type="common">Clonal raider ant</name>
    <name type="synonym">Cerapachys biroi</name>
    <dbReference type="NCBI Taxonomy" id="2015173"/>
    <lineage>
        <taxon>Eukaryota</taxon>
        <taxon>Metazoa</taxon>
        <taxon>Ecdysozoa</taxon>
        <taxon>Arthropoda</taxon>
        <taxon>Hexapoda</taxon>
        <taxon>Insecta</taxon>
        <taxon>Pterygota</taxon>
        <taxon>Neoptera</taxon>
        <taxon>Endopterygota</taxon>
        <taxon>Hymenoptera</taxon>
        <taxon>Apocrita</taxon>
        <taxon>Aculeata</taxon>
        <taxon>Formicoidea</taxon>
        <taxon>Formicidae</taxon>
        <taxon>Dorylinae</taxon>
        <taxon>Ooceraea</taxon>
    </lineage>
</organism>
<gene>
    <name evidence="1" type="ORF">X777_16918</name>
</gene>
<dbReference type="Proteomes" id="UP000053097">
    <property type="component" value="Unassembled WGS sequence"/>
</dbReference>
<reference evidence="1 2" key="1">
    <citation type="journal article" date="2014" name="Curr. Biol.">
        <title>The genome of the clonal raider ant Cerapachys biroi.</title>
        <authorList>
            <person name="Oxley P.R."/>
            <person name="Ji L."/>
            <person name="Fetter-Pruneda I."/>
            <person name="McKenzie S.K."/>
            <person name="Li C."/>
            <person name="Hu H."/>
            <person name="Zhang G."/>
            <person name="Kronauer D.J."/>
        </authorList>
    </citation>
    <scope>NUCLEOTIDE SEQUENCE [LARGE SCALE GENOMIC DNA]</scope>
</reference>
<dbReference type="EMBL" id="KK107111">
    <property type="protein sequence ID" value="EZA58959.1"/>
    <property type="molecule type" value="Genomic_DNA"/>
</dbReference>
<name>A0A026WV30_OOCBI</name>
<evidence type="ECO:0000313" key="1">
    <source>
        <dbReference type="EMBL" id="EZA58959.1"/>
    </source>
</evidence>
<accession>A0A026WV30</accession>
<protein>
    <submittedName>
        <fullName evidence="1">Uncharacterized protein</fullName>
    </submittedName>
</protein>
<keyword evidence="2" id="KW-1185">Reference proteome</keyword>
<dbReference type="AlphaFoldDB" id="A0A026WV30"/>
<sequence>MELHSKVARLCLQTAKRPGEEGGRVREGAFTLSRTCMSARGTVNRDTRACTHYVQNSWREVHSSSGRRQGGSVVCKWWDGRLMRRAWCTKPRSPRVGRRTTNIVITRGN</sequence>
<proteinExistence type="predicted"/>